<dbReference type="Gene3D" id="3.30.420.40">
    <property type="match status" value="2"/>
</dbReference>
<keyword evidence="3" id="KW-0418">Kinase</keyword>
<dbReference type="CDD" id="cd23763">
    <property type="entry name" value="ASKHA_ATPase_ROK"/>
    <property type="match status" value="1"/>
</dbReference>
<dbReference type="InterPro" id="IPR036390">
    <property type="entry name" value="WH_DNA-bd_sf"/>
</dbReference>
<sequence>MVHDTREINRNTVLAHLLRHRPVTRKHLADLTGISAATVTRAIDQLIADGLVYEVSELVSEQRGRRAVLLDIHTPHSEVVGVDLGASNTRLVTADLGGAIRAQTSLPTPQGADAHELARWVANEIRSLAGAEHPHLRCAFVGLPGAVSSDGHTITNAPNMPQLERSEFIDLLTQELGFPARGDNDANLALLGEQHFGAARGIPTAVMLTIGAGLGAGVAVDGRILRGKQGVVGEFGQLPAGPLGTRLELMVTGPGLTRLAAESGIAITSPAEIFAADAPQPLRSLRAHFDQALLIVLTAATVSCEPEVIVLGGGVSASLVDDLPRYETMLTHHLGLAPRLVFSALGEYAGAHGAAVAALHERYLTLGVHESELATLPAS</sequence>
<evidence type="ECO:0000313" key="4">
    <source>
        <dbReference type="Proteomes" id="UP001142325"/>
    </source>
</evidence>
<dbReference type="RefSeq" id="WP_204938354.1">
    <property type="nucleotide sequence ID" value="NZ_BAAAUM010000001.1"/>
</dbReference>
<dbReference type="InterPro" id="IPR043129">
    <property type="entry name" value="ATPase_NBD"/>
</dbReference>
<dbReference type="Proteomes" id="UP001142325">
    <property type="component" value="Unassembled WGS sequence"/>
</dbReference>
<protein>
    <submittedName>
        <fullName evidence="3">Sugar kinase</fullName>
    </submittedName>
</protein>
<dbReference type="Pfam" id="PF00480">
    <property type="entry name" value="ROK"/>
    <property type="match status" value="1"/>
</dbReference>
<dbReference type="Pfam" id="PF12802">
    <property type="entry name" value="MarR_2"/>
    <property type="match status" value="1"/>
</dbReference>
<feature type="domain" description="HTH crp-type" evidence="2">
    <location>
        <begin position="14"/>
        <end position="71"/>
    </location>
</feature>
<dbReference type="InterPro" id="IPR000835">
    <property type="entry name" value="HTH_MarR-typ"/>
</dbReference>
<accession>A0A9W6M7P4</accession>
<dbReference type="GO" id="GO:0016301">
    <property type="term" value="F:kinase activity"/>
    <property type="evidence" value="ECO:0007669"/>
    <property type="project" value="UniProtKB-KW"/>
</dbReference>
<evidence type="ECO:0000259" key="2">
    <source>
        <dbReference type="SMART" id="SM00419"/>
    </source>
</evidence>
<dbReference type="SUPFAM" id="SSF53067">
    <property type="entry name" value="Actin-like ATPase domain"/>
    <property type="match status" value="1"/>
</dbReference>
<dbReference type="InterPro" id="IPR000600">
    <property type="entry name" value="ROK"/>
</dbReference>
<name>A0A9W6M7P4_9MICO</name>
<keyword evidence="4" id="KW-1185">Reference proteome</keyword>
<dbReference type="InterPro" id="IPR036388">
    <property type="entry name" value="WH-like_DNA-bd_sf"/>
</dbReference>
<dbReference type="GO" id="GO:0003700">
    <property type="term" value="F:DNA-binding transcription factor activity"/>
    <property type="evidence" value="ECO:0007669"/>
    <property type="project" value="InterPro"/>
</dbReference>
<dbReference type="SMART" id="SM00419">
    <property type="entry name" value="HTH_CRP"/>
    <property type="match status" value="1"/>
</dbReference>
<dbReference type="EMBL" id="BSET01000001">
    <property type="protein sequence ID" value="GLK00652.1"/>
    <property type="molecule type" value="Genomic_DNA"/>
</dbReference>
<dbReference type="SUPFAM" id="SSF46785">
    <property type="entry name" value="Winged helix' DNA-binding domain"/>
    <property type="match status" value="1"/>
</dbReference>
<dbReference type="GO" id="GO:0003677">
    <property type="term" value="F:DNA binding"/>
    <property type="evidence" value="ECO:0007669"/>
    <property type="project" value="InterPro"/>
</dbReference>
<dbReference type="InterPro" id="IPR012318">
    <property type="entry name" value="HTH_CRP"/>
</dbReference>
<gene>
    <name evidence="3" type="ORF">GCM10017596_03670</name>
</gene>
<evidence type="ECO:0000256" key="1">
    <source>
        <dbReference type="ARBA" id="ARBA00006479"/>
    </source>
</evidence>
<organism evidence="3 4">
    <name type="scientific">Microbacterium keratanolyticum</name>
    <dbReference type="NCBI Taxonomy" id="67574"/>
    <lineage>
        <taxon>Bacteria</taxon>
        <taxon>Bacillati</taxon>
        <taxon>Actinomycetota</taxon>
        <taxon>Actinomycetes</taxon>
        <taxon>Micrococcales</taxon>
        <taxon>Microbacteriaceae</taxon>
        <taxon>Microbacterium</taxon>
    </lineage>
</organism>
<dbReference type="AlphaFoldDB" id="A0A9W6M7P4"/>
<comment type="caution">
    <text evidence="3">The sequence shown here is derived from an EMBL/GenBank/DDBJ whole genome shotgun (WGS) entry which is preliminary data.</text>
</comment>
<keyword evidence="3" id="KW-0808">Transferase</keyword>
<reference evidence="3" key="2">
    <citation type="submission" date="2023-01" db="EMBL/GenBank/DDBJ databases">
        <authorList>
            <person name="Sun Q."/>
            <person name="Evtushenko L."/>
        </authorList>
    </citation>
    <scope>NUCLEOTIDE SEQUENCE</scope>
    <source>
        <strain evidence="3">VKM Ac-1958</strain>
    </source>
</reference>
<reference evidence="3" key="1">
    <citation type="journal article" date="2014" name="Int. J. Syst. Evol. Microbiol.">
        <title>Complete genome sequence of Corynebacterium casei LMG S-19264T (=DSM 44701T), isolated from a smear-ripened cheese.</title>
        <authorList>
            <consortium name="US DOE Joint Genome Institute (JGI-PGF)"/>
            <person name="Walter F."/>
            <person name="Albersmeier A."/>
            <person name="Kalinowski J."/>
            <person name="Ruckert C."/>
        </authorList>
    </citation>
    <scope>NUCLEOTIDE SEQUENCE</scope>
    <source>
        <strain evidence="3">VKM Ac-1958</strain>
    </source>
</reference>
<comment type="similarity">
    <text evidence="1">Belongs to the ROK (NagC/XylR) family.</text>
</comment>
<dbReference type="Gene3D" id="1.10.10.10">
    <property type="entry name" value="Winged helix-like DNA-binding domain superfamily/Winged helix DNA-binding domain"/>
    <property type="match status" value="1"/>
</dbReference>
<evidence type="ECO:0000313" key="3">
    <source>
        <dbReference type="EMBL" id="GLK00652.1"/>
    </source>
</evidence>
<dbReference type="PANTHER" id="PTHR18964:SF149">
    <property type="entry name" value="BIFUNCTIONAL UDP-N-ACETYLGLUCOSAMINE 2-EPIMERASE_N-ACETYLMANNOSAMINE KINASE"/>
    <property type="match status" value="1"/>
</dbReference>
<dbReference type="PANTHER" id="PTHR18964">
    <property type="entry name" value="ROK (REPRESSOR, ORF, KINASE) FAMILY"/>
    <property type="match status" value="1"/>
</dbReference>
<proteinExistence type="inferred from homology"/>